<evidence type="ECO:0000313" key="1">
    <source>
        <dbReference type="EMBL" id="NER27890.1"/>
    </source>
</evidence>
<sequence length="142" mass="17046">MILAFDKTSEFIENNDYPEIKIKKNLATEINKLFENKKIPDELQLKDMSRFCDNLYRLLINVVEEKKIQKIVKQITQKIQTTKLNQIPRSISLFQYFITILISEKIIEASIDRYYWHITQEVITLYPALKNINSTFEYEENY</sequence>
<gene>
    <name evidence="1" type="ORF">F6J89_09705</name>
</gene>
<accession>A0A6B3N8G9</accession>
<dbReference type="AlphaFoldDB" id="A0A6B3N8G9"/>
<protein>
    <submittedName>
        <fullName evidence="1">Uncharacterized protein</fullName>
    </submittedName>
</protein>
<organism evidence="1">
    <name type="scientific">Symploca sp. SIO1C4</name>
    <dbReference type="NCBI Taxonomy" id="2607765"/>
    <lineage>
        <taxon>Bacteria</taxon>
        <taxon>Bacillati</taxon>
        <taxon>Cyanobacteriota</taxon>
        <taxon>Cyanophyceae</taxon>
        <taxon>Coleofasciculales</taxon>
        <taxon>Coleofasciculaceae</taxon>
        <taxon>Symploca</taxon>
    </lineage>
</organism>
<proteinExistence type="predicted"/>
<dbReference type="EMBL" id="JAAHFQ010000145">
    <property type="protein sequence ID" value="NER27890.1"/>
    <property type="molecule type" value="Genomic_DNA"/>
</dbReference>
<comment type="caution">
    <text evidence="1">The sequence shown here is derived from an EMBL/GenBank/DDBJ whole genome shotgun (WGS) entry which is preliminary data.</text>
</comment>
<name>A0A6B3N8G9_9CYAN</name>
<reference evidence="1" key="1">
    <citation type="submission" date="2019-11" db="EMBL/GenBank/DDBJ databases">
        <title>Genomic insights into an expanded diversity of filamentous marine cyanobacteria reveals the extraordinary biosynthetic potential of Moorea and Okeania.</title>
        <authorList>
            <person name="Ferreira Leao T."/>
            <person name="Wang M."/>
            <person name="Moss N."/>
            <person name="Da Silva R."/>
            <person name="Sanders J."/>
            <person name="Nurk S."/>
            <person name="Gurevich A."/>
            <person name="Humphrey G."/>
            <person name="Reher R."/>
            <person name="Zhu Q."/>
            <person name="Belda-Ferre P."/>
            <person name="Glukhov E."/>
            <person name="Rex R."/>
            <person name="Dorrestein P.C."/>
            <person name="Knight R."/>
            <person name="Pevzner P."/>
            <person name="Gerwick W.H."/>
            <person name="Gerwick L."/>
        </authorList>
    </citation>
    <scope>NUCLEOTIDE SEQUENCE</scope>
    <source>
        <strain evidence="1">SIO1C4</strain>
    </source>
</reference>